<evidence type="ECO:0000313" key="3">
    <source>
        <dbReference type="Proteomes" id="UP000247409"/>
    </source>
</evidence>
<organism evidence="2 3">
    <name type="scientific">Gracilariopsis chorda</name>
    <dbReference type="NCBI Taxonomy" id="448386"/>
    <lineage>
        <taxon>Eukaryota</taxon>
        <taxon>Rhodophyta</taxon>
        <taxon>Florideophyceae</taxon>
        <taxon>Rhodymeniophycidae</taxon>
        <taxon>Gracilariales</taxon>
        <taxon>Gracilariaceae</taxon>
        <taxon>Gracilariopsis</taxon>
    </lineage>
</organism>
<dbReference type="AlphaFoldDB" id="A0A2V3IDY3"/>
<dbReference type="Proteomes" id="UP000247409">
    <property type="component" value="Unassembled WGS sequence"/>
</dbReference>
<accession>A0A2V3IDY3</accession>
<feature type="region of interest" description="Disordered" evidence="1">
    <location>
        <begin position="58"/>
        <end position="80"/>
    </location>
</feature>
<gene>
    <name evidence="2" type="ORF">BWQ96_10007</name>
</gene>
<evidence type="ECO:0000256" key="1">
    <source>
        <dbReference type="SAM" id="MobiDB-lite"/>
    </source>
</evidence>
<protein>
    <submittedName>
        <fullName evidence="2">Uncharacterized protein</fullName>
    </submittedName>
</protein>
<proteinExistence type="predicted"/>
<keyword evidence="3" id="KW-1185">Reference proteome</keyword>
<dbReference type="EMBL" id="NBIV01000322">
    <property type="protein sequence ID" value="PXF40283.1"/>
    <property type="molecule type" value="Genomic_DNA"/>
</dbReference>
<feature type="region of interest" description="Disordered" evidence="1">
    <location>
        <begin position="1"/>
        <end position="23"/>
    </location>
</feature>
<comment type="caution">
    <text evidence="2">The sequence shown here is derived from an EMBL/GenBank/DDBJ whole genome shotgun (WGS) entry which is preliminary data.</text>
</comment>
<name>A0A2V3IDY3_9FLOR</name>
<sequence>MVDTDPIDTEMAGAKLPTVGNADQDVDATVQESGSDSQVSSVPLATVAATMAPPTSVPTALPPVAGSGISTPNTSDSRDVNARFLREVGLSKNEVTGDVVAMQDAWRNRLDAGPPQGVGIDPCKGGYLR</sequence>
<reference evidence="2 3" key="1">
    <citation type="journal article" date="2018" name="Mol. Biol. Evol.">
        <title>Analysis of the draft genome of the red seaweed Gracilariopsis chorda provides insights into genome size evolution in Rhodophyta.</title>
        <authorList>
            <person name="Lee J."/>
            <person name="Yang E.C."/>
            <person name="Graf L."/>
            <person name="Yang J.H."/>
            <person name="Qiu H."/>
            <person name="Zel Zion U."/>
            <person name="Chan C.X."/>
            <person name="Stephens T.G."/>
            <person name="Weber A.P.M."/>
            <person name="Boo G.H."/>
            <person name="Boo S.M."/>
            <person name="Kim K.M."/>
            <person name="Shin Y."/>
            <person name="Jung M."/>
            <person name="Lee S.J."/>
            <person name="Yim H.S."/>
            <person name="Lee J.H."/>
            <person name="Bhattacharya D."/>
            <person name="Yoon H.S."/>
        </authorList>
    </citation>
    <scope>NUCLEOTIDE SEQUENCE [LARGE SCALE GENOMIC DNA]</scope>
    <source>
        <strain evidence="2 3">SKKU-2015</strain>
        <tissue evidence="2">Whole body</tissue>
    </source>
</reference>
<evidence type="ECO:0000313" key="2">
    <source>
        <dbReference type="EMBL" id="PXF40283.1"/>
    </source>
</evidence>